<evidence type="ECO:0000313" key="8">
    <source>
        <dbReference type="Proteomes" id="UP001470230"/>
    </source>
</evidence>
<dbReference type="InterPro" id="IPR027417">
    <property type="entry name" value="P-loop_NTPase"/>
</dbReference>
<feature type="region of interest" description="Disordered" evidence="4">
    <location>
        <begin position="1280"/>
        <end position="1311"/>
    </location>
</feature>
<keyword evidence="8" id="KW-1185">Reference proteome</keyword>
<comment type="caution">
    <text evidence="7">The sequence shown here is derived from an EMBL/GenBank/DDBJ whole genome shotgun (WGS) entry which is preliminary data.</text>
</comment>
<evidence type="ECO:0000256" key="2">
    <source>
        <dbReference type="ARBA" id="ARBA00022801"/>
    </source>
</evidence>
<dbReference type="InterPro" id="IPR000330">
    <property type="entry name" value="SNF2_N"/>
</dbReference>
<dbReference type="PROSITE" id="PS51194">
    <property type="entry name" value="HELICASE_CTER"/>
    <property type="match status" value="1"/>
</dbReference>
<feature type="domain" description="Helicase ATP-binding" evidence="5">
    <location>
        <begin position="259"/>
        <end position="434"/>
    </location>
</feature>
<organism evidence="7 8">
    <name type="scientific">Tritrichomonas musculus</name>
    <dbReference type="NCBI Taxonomy" id="1915356"/>
    <lineage>
        <taxon>Eukaryota</taxon>
        <taxon>Metamonada</taxon>
        <taxon>Parabasalia</taxon>
        <taxon>Tritrichomonadida</taxon>
        <taxon>Tritrichomonadidae</taxon>
        <taxon>Tritrichomonas</taxon>
    </lineage>
</organism>
<dbReference type="EMBL" id="JAPFFF010000004">
    <property type="protein sequence ID" value="KAK8891896.1"/>
    <property type="molecule type" value="Genomic_DNA"/>
</dbReference>
<dbReference type="InterPro" id="IPR038718">
    <property type="entry name" value="SNF2-like_sf"/>
</dbReference>
<accession>A0ABR2KLE3</accession>
<dbReference type="SMART" id="SM00487">
    <property type="entry name" value="DEXDc"/>
    <property type="match status" value="1"/>
</dbReference>
<keyword evidence="3" id="KW-0539">Nucleus</keyword>
<evidence type="ECO:0000256" key="3">
    <source>
        <dbReference type="ARBA" id="ARBA00023242"/>
    </source>
</evidence>
<sequence>MRSTHSSSEQNNSFDEKSSGSDAYIPDDDEDGEFGIFKSAVKASSTPMTLRHSNRNIGHSISYNELDEDSDKGSEDELDPILGNGRIDHIYISRKTNGSLEYLVDFQEATDPFAHWFQSDQLLNQSSNFKRILQKFNETEMKIKCYDTKEQDSVFDSSYLSSMHIISHRPMNNDINSDSLEFLYQFNLETGNPYVWEPNTADAPRKLIQKYMETRVCVTNTHPKRPKNLDISYESKTEFKSVDGFSPKDYQVDGVNWMLQCFCANHGCILADEMGLGKTIQCLVFLMRLNRASSFHGPYLVAVRTNTFTQWCSEIERWSDLKYISYSGPKENREMIRDYQIPYFDDKGNKVEGKYGFNILLVTYEIFLKDVEYFKKIDWQIIFLDEGHRVKNVEGKKHNALQSIPSMHRIILTGTPIQSTLLELWTLLNFVSPDFFVDNQMFPEDDVESLDDDVLNELRSLITPHLMRRSLIDVEKSIIPKDERVVFLQLTKEQKELTRLTKMHELWRVKDGSIDTHNEPNLLHRICNHPFLIDGTREYYQSHRKLTKLQLLVNFSAKFIFLNKILPIFKKQGRSVLIFSQRLKILNLLSEYCTLKKYSHEMLIGSLTETEKKEAISRFTDKKKDVFIFLISTRSGSEGLNLTKASITIIFDPDWNPQNDLQAQGRCHRIGQTQKVDVIRLLTYGTYEHEMFARAQRKLKLWDMLLGEGKTTDPALAKKAELKKNPDLSSLANRNFNGNLMGNSSHRDLIELEGVIPKDMIKETKEINEEVANTTEVEPPPQLTTDADSSLTFEEVLEKSATVVNDIQLIAQQSRHFPELDLSFGGLSDEDFLKKFTVDPSVSASYDKKKSRMTDNVPRVQLDPKSAKRLIKFLEIHGYGKWEEIHQSVKEICPIEQVERFCQAATILHFRAINWTRISSFPLLLKQLQNDVPKFELSFVMNNDRAEWYSIFSKRSIFAGESTNVCKLISNHIHKTALSFLAHLEHHLLVSEWQQENEVFPFDQLPIDNKRSREADEELFSYLVDGTPMKLDQNEEEQSDRTAQIFTLMKSQLLLRNEAEVDTFIIPFWTKGEVLTLFSSFRNYGETILTLPLKVMKSKTTIMSKKDTDIERFAKCCWKMLSTRHPTNHDPLIIPSELTMIAENAPERFTEDDTIVIELPEVLATIKRILLIRLIHSALKNIAMKNPDKSKIMPSGQGWFTMEHCVSLLKLLVEKGMDNLVGILLSPSYSFHEHFNENDKKYLEKFNKSDLKEDSKLPSFLINENKFYMFLKALAGKNQQNNQSNRNGQTIANNNNNNNPANNNNNSPKMAANLMNVRNNNIRNPNLNLNRGIDYTNMSRKDIIHSVYGNNLISSSKNQNMNMISQTQIHKGSPNRIPNSNNNGNTMIQKHVLMMMKENPQDIVKKKKNGS</sequence>
<dbReference type="SUPFAM" id="SSF52540">
    <property type="entry name" value="P-loop containing nucleoside triphosphate hydrolases"/>
    <property type="match status" value="2"/>
</dbReference>
<dbReference type="InterPro" id="IPR001650">
    <property type="entry name" value="Helicase_C-like"/>
</dbReference>
<comment type="subcellular location">
    <subcellularLocation>
        <location evidence="1">Nucleus</location>
    </subcellularLocation>
</comment>
<feature type="domain" description="Helicase C-terminal" evidence="6">
    <location>
        <begin position="561"/>
        <end position="720"/>
    </location>
</feature>
<evidence type="ECO:0000259" key="6">
    <source>
        <dbReference type="PROSITE" id="PS51194"/>
    </source>
</evidence>
<evidence type="ECO:0000259" key="5">
    <source>
        <dbReference type="PROSITE" id="PS51192"/>
    </source>
</evidence>
<evidence type="ECO:0008006" key="9">
    <source>
        <dbReference type="Google" id="ProtNLM"/>
    </source>
</evidence>
<evidence type="ECO:0000256" key="4">
    <source>
        <dbReference type="SAM" id="MobiDB-lite"/>
    </source>
</evidence>
<dbReference type="PANTHER" id="PTHR45623:SF14">
    <property type="entry name" value="CHROMODOMAIN-HELICASE-DNA-BINDING PROTEIN 1"/>
    <property type="match status" value="1"/>
</dbReference>
<feature type="compositionally biased region" description="Polar residues" evidence="4">
    <location>
        <begin position="1"/>
        <end position="13"/>
    </location>
</feature>
<feature type="compositionally biased region" description="Low complexity" evidence="4">
    <location>
        <begin position="1280"/>
        <end position="1306"/>
    </location>
</feature>
<dbReference type="PROSITE" id="PS51192">
    <property type="entry name" value="HELICASE_ATP_BIND_1"/>
    <property type="match status" value="1"/>
</dbReference>
<dbReference type="PANTHER" id="PTHR45623">
    <property type="entry name" value="CHROMODOMAIN-HELICASE-DNA-BINDING PROTEIN 3-RELATED-RELATED"/>
    <property type="match status" value="1"/>
</dbReference>
<dbReference type="Gene3D" id="3.40.50.10810">
    <property type="entry name" value="Tandem AAA-ATPase domain"/>
    <property type="match status" value="1"/>
</dbReference>
<dbReference type="InterPro" id="IPR049730">
    <property type="entry name" value="SNF2/RAD54-like_C"/>
</dbReference>
<dbReference type="CDD" id="cd18793">
    <property type="entry name" value="SF2_C_SNF"/>
    <property type="match status" value="1"/>
</dbReference>
<name>A0ABR2KLE3_9EUKA</name>
<dbReference type="Pfam" id="PF00176">
    <property type="entry name" value="SNF2-rel_dom"/>
    <property type="match status" value="1"/>
</dbReference>
<proteinExistence type="predicted"/>
<feature type="region of interest" description="Disordered" evidence="4">
    <location>
        <begin position="1"/>
        <end position="31"/>
    </location>
</feature>
<dbReference type="Proteomes" id="UP001470230">
    <property type="component" value="Unassembled WGS sequence"/>
</dbReference>
<reference evidence="7 8" key="1">
    <citation type="submission" date="2024-04" db="EMBL/GenBank/DDBJ databases">
        <title>Tritrichomonas musculus Genome.</title>
        <authorList>
            <person name="Alves-Ferreira E."/>
            <person name="Grigg M."/>
            <person name="Lorenzi H."/>
            <person name="Galac M."/>
        </authorList>
    </citation>
    <scope>NUCLEOTIDE SEQUENCE [LARGE SCALE GENOMIC DNA]</scope>
    <source>
        <strain evidence="7 8">EAF2021</strain>
    </source>
</reference>
<keyword evidence="2" id="KW-0378">Hydrolase</keyword>
<evidence type="ECO:0000313" key="7">
    <source>
        <dbReference type="EMBL" id="KAK8891896.1"/>
    </source>
</evidence>
<dbReference type="SMART" id="SM00490">
    <property type="entry name" value="HELICc"/>
    <property type="match status" value="1"/>
</dbReference>
<gene>
    <name evidence="7" type="ORF">M9Y10_029118</name>
</gene>
<dbReference type="InterPro" id="IPR014001">
    <property type="entry name" value="Helicase_ATP-bd"/>
</dbReference>
<dbReference type="Pfam" id="PF00271">
    <property type="entry name" value="Helicase_C"/>
    <property type="match status" value="1"/>
</dbReference>
<dbReference type="Gene3D" id="3.40.50.300">
    <property type="entry name" value="P-loop containing nucleotide triphosphate hydrolases"/>
    <property type="match status" value="1"/>
</dbReference>
<protein>
    <recommendedName>
        <fullName evidence="9">SNF2 family N-terminal domain containing protein</fullName>
    </recommendedName>
</protein>
<evidence type="ECO:0000256" key="1">
    <source>
        <dbReference type="ARBA" id="ARBA00004123"/>
    </source>
</evidence>